<feature type="compositionally biased region" description="Acidic residues" evidence="1">
    <location>
        <begin position="257"/>
        <end position="269"/>
    </location>
</feature>
<dbReference type="EMBL" id="MK002701">
    <property type="protein sequence ID" value="AYM00255.1"/>
    <property type="molecule type" value="Genomic_DNA"/>
</dbReference>
<feature type="region of interest" description="Disordered" evidence="1">
    <location>
        <begin position="362"/>
        <end position="389"/>
    </location>
</feature>
<feature type="compositionally biased region" description="Basic and acidic residues" evidence="1">
    <location>
        <begin position="590"/>
        <end position="599"/>
    </location>
</feature>
<feature type="region of interest" description="Disordered" evidence="1">
    <location>
        <begin position="284"/>
        <end position="305"/>
    </location>
</feature>
<keyword evidence="3" id="KW-0378">Hydrolase</keyword>
<feature type="region of interest" description="Disordered" evidence="1">
    <location>
        <begin position="247"/>
        <end position="271"/>
    </location>
</feature>
<dbReference type="GO" id="GO:0008233">
    <property type="term" value="F:peptidase activity"/>
    <property type="evidence" value="ECO:0007669"/>
    <property type="project" value="UniProtKB-KW"/>
</dbReference>
<gene>
    <name evidence="3" type="ORF">PhiH1_040</name>
</gene>
<reference evidence="3 4" key="1">
    <citation type="journal article" date="2018" name="Genes (Basel)">
        <title>Complete Genome Sequence of the Model Halovirus PhiH1 (PhiH1).</title>
        <authorList>
            <person name="Dyall-Smith M."/>
            <person name="Pfeifer F."/>
            <person name="Witte A."/>
            <person name="Oesterhelt D."/>
            <person name="Pfeiffer F."/>
        </authorList>
    </citation>
    <scope>NUCLEOTIDE SEQUENCE [LARGE SCALE GENOMIC DNA]</scope>
    <source>
        <strain evidence="3">Variant phiH1</strain>
    </source>
</reference>
<dbReference type="GO" id="GO:0006508">
    <property type="term" value="P:proteolysis"/>
    <property type="evidence" value="ECO:0007669"/>
    <property type="project" value="UniProtKB-KW"/>
</dbReference>
<feature type="compositionally biased region" description="Acidic residues" evidence="1">
    <location>
        <begin position="530"/>
        <end position="540"/>
    </location>
</feature>
<proteinExistence type="predicted"/>
<feature type="compositionally biased region" description="Acidic residues" evidence="1">
    <location>
        <begin position="575"/>
        <end position="589"/>
    </location>
</feature>
<evidence type="ECO:0000313" key="4">
    <source>
        <dbReference type="Proteomes" id="UP000277198"/>
    </source>
</evidence>
<organismHost>
    <name type="scientific">Halobacterium salinarum</name>
    <name type="common">Halobacterium halobium</name>
    <dbReference type="NCBI Taxonomy" id="2242"/>
</organismHost>
<protein>
    <submittedName>
        <fullName evidence="3">Prohead protease</fullName>
    </submittedName>
</protein>
<evidence type="ECO:0000313" key="3">
    <source>
        <dbReference type="EMBL" id="AYM00255.1"/>
    </source>
</evidence>
<feature type="domain" description="Phage-like element PBSX protein XkdF" evidence="2">
    <location>
        <begin position="18"/>
        <end position="120"/>
    </location>
</feature>
<dbReference type="Pfam" id="PF14550">
    <property type="entry name" value="Peptidase_S78_2"/>
    <property type="match status" value="1"/>
</dbReference>
<evidence type="ECO:0000259" key="2">
    <source>
        <dbReference type="Pfam" id="PF14550"/>
    </source>
</evidence>
<sequence length="599" mass="65786">MSTQEKRHFSKHVAIKAINEEEQTATGIVLTPYELDHQLDFVYPDGVGAMYNPDPDDGVLHARFPDDAAELEFNEVLDEDQEIDGVQFEAGDWVVRRKYHDDELWSFVGEVLHGFSIGGDVTEADEFDSIDDLPDEVEIPDSVDPDAVDDKYWPLAGIRNGATTEISDVDIPAVTSAVYATKSAGGSLEKNLYENADDREDFIETMSRRGAPEDTAGELWDYLEQLEKTAPDGAVAKFFADAEKAGEIIDSQSQQPDMEDSNTPDDEPDDATKWRKFKSWLKGSDSDAADADDGVSPADGQSEVSAGTLSKAIDIARDVSKEGRTLNAQNREALMAAHDAIEAALESELDFEANRFTDDDKTDFDIAQFGDSGDSSDGEEGTEKSRPIEKLTEEQGELVLAAIQRFVDNQGEAPFADFRSWVWSTDVLDDDTAFAADEAAHQYREWVREQRDQTAVTEDFLAWIQEESDTDTEITMSKDNDNDTESEEEEKSLAEQNAEAIDDLTDTVKDLTEELSDDGEGGSEKSADADGGDGGEEGEGDEKSQAEKNAEAINELANSVKSLAEASGHSQQLDYDGETEKDADEQPDEGEVKKAFLGL</sequence>
<dbReference type="Proteomes" id="UP000277198">
    <property type="component" value="Segment"/>
</dbReference>
<dbReference type="InterPro" id="IPR027924">
    <property type="entry name" value="XkdF"/>
</dbReference>
<name>A0A3G1ZKR3_BPPHH</name>
<accession>A0A3G1ZKR3</accession>
<keyword evidence="3" id="KW-0645">Protease</keyword>
<feature type="compositionally biased region" description="Basic and acidic residues" evidence="1">
    <location>
        <begin position="541"/>
        <end position="550"/>
    </location>
</feature>
<evidence type="ECO:0000256" key="1">
    <source>
        <dbReference type="SAM" id="MobiDB-lite"/>
    </source>
</evidence>
<keyword evidence="4" id="KW-1185">Reference proteome</keyword>
<organism evidence="3 4">
    <name type="scientific">Halobacterium phage phiH</name>
    <name type="common">Bacteriophage phi-H</name>
    <dbReference type="NCBI Taxonomy" id="169684"/>
    <lineage>
        <taxon>Viruses</taxon>
        <taxon>Duplodnaviria</taxon>
        <taxon>Heunggongvirae</taxon>
        <taxon>Uroviricota</taxon>
        <taxon>Caudoviricetes</taxon>
        <taxon>Vertoviridae</taxon>
        <taxon>Myohalovirus</taxon>
        <taxon>Myohalovirus spontanei</taxon>
        <taxon>Myohalovirus phiH</taxon>
    </lineage>
</organism>
<feature type="region of interest" description="Disordered" evidence="1">
    <location>
        <begin position="465"/>
        <end position="599"/>
    </location>
</feature>